<dbReference type="Proteomes" id="UP000014570">
    <property type="component" value="Unassembled WGS sequence"/>
</dbReference>
<accession>A0AAV3JAX2</accession>
<name>A0AAV3JAX2_LEPBO</name>
<protein>
    <submittedName>
        <fullName evidence="1">Uncharacterized protein</fullName>
    </submittedName>
</protein>
<dbReference type="EMBL" id="AHNP02000007">
    <property type="protein sequence ID" value="EPG57409.1"/>
    <property type="molecule type" value="Genomic_DNA"/>
</dbReference>
<sequence>MNLESVPKPFDLIGILVDHCNCSYVLGQTLRYFIEHHRRVMNLF</sequence>
<comment type="caution">
    <text evidence="1">The sequence shown here is derived from an EMBL/GenBank/DDBJ whole genome shotgun (WGS) entry which is preliminary data.</text>
</comment>
<evidence type="ECO:0000313" key="1">
    <source>
        <dbReference type="EMBL" id="EPG57409.1"/>
    </source>
</evidence>
<gene>
    <name evidence="1" type="ORF">LEP1GSC103_2545</name>
</gene>
<organism evidence="1 2">
    <name type="scientific">Leptospira borgpetersenii serovar Javanica str. UI 09931</name>
    <dbReference type="NCBI Taxonomy" id="1049767"/>
    <lineage>
        <taxon>Bacteria</taxon>
        <taxon>Pseudomonadati</taxon>
        <taxon>Spirochaetota</taxon>
        <taxon>Spirochaetia</taxon>
        <taxon>Leptospirales</taxon>
        <taxon>Leptospiraceae</taxon>
        <taxon>Leptospira</taxon>
    </lineage>
</organism>
<dbReference type="AlphaFoldDB" id="A0AAV3JAX2"/>
<proteinExistence type="predicted"/>
<evidence type="ECO:0000313" key="2">
    <source>
        <dbReference type="Proteomes" id="UP000014570"/>
    </source>
</evidence>
<reference evidence="1 2" key="1">
    <citation type="submission" date="2013-04" db="EMBL/GenBank/DDBJ databases">
        <authorList>
            <person name="Harkins D.M."/>
            <person name="Durkin A.S."/>
            <person name="Brinkac L.M."/>
            <person name="Haft D.H."/>
            <person name="Selengut J.D."/>
            <person name="Sanka R."/>
            <person name="DePew J."/>
            <person name="Purushe J."/>
            <person name="Chanthongthip A."/>
            <person name="Lattana O."/>
            <person name="Phetsouvanh R."/>
            <person name="Newton P.N."/>
            <person name="Vinetz J.M."/>
            <person name="Sutton G.G."/>
            <person name="Nierman W.C."/>
            <person name="Fouts D.E."/>
        </authorList>
    </citation>
    <scope>NUCLEOTIDE SEQUENCE [LARGE SCALE GENOMIC DNA]</scope>
    <source>
        <strain evidence="1 2">UI 09931</strain>
    </source>
</reference>